<dbReference type="InterPro" id="IPR002656">
    <property type="entry name" value="Acyl_transf_3_dom"/>
</dbReference>
<dbReference type="InterPro" id="IPR050879">
    <property type="entry name" value="Acyltransferase_3"/>
</dbReference>
<feature type="transmembrane region" description="Helical" evidence="1">
    <location>
        <begin position="307"/>
        <end position="329"/>
    </location>
</feature>
<dbReference type="AlphaFoldDB" id="A0A101JK10"/>
<feature type="transmembrane region" description="Helical" evidence="1">
    <location>
        <begin position="129"/>
        <end position="151"/>
    </location>
</feature>
<evidence type="ECO:0000313" key="4">
    <source>
        <dbReference type="Proteomes" id="UP000053244"/>
    </source>
</evidence>
<sequence length="349" mass="37728">MAPGTHLPSLTGLRWIAAFLVFGFHVQVGGRLPEATATRLVQDVFGAGATGVSFFFLLSGFVLMWSSARERPGEFWWRRFARVYPLHAATAALALIVGGGLPPAPVVAANLTLVQAWSPDHAYYQGLNAVSWTLSCEAFFYLMFPLLAAGIGRLRPDALTLTLIGAWLVIVAGPFAGGPAVWFFHWTPAGRLPEFVCGLALACLVRRTAPDRVNLTRLWCAAAVVTVAGYVLAGRVAEPWNLAAYTLPGFALVLAAAALADLRGRWTPWRNRVMVRLGELSFAFYLVHVLVLRGFETVLDTPRPDLSAGVALAGSLCALLSALVVAWVLNTTVERPARRLLLRRGAVSR</sequence>
<evidence type="ECO:0000256" key="1">
    <source>
        <dbReference type="SAM" id="Phobius"/>
    </source>
</evidence>
<dbReference type="EMBL" id="LLZH01000294">
    <property type="protein sequence ID" value="KUL27831.1"/>
    <property type="molecule type" value="Genomic_DNA"/>
</dbReference>
<feature type="transmembrane region" description="Helical" evidence="1">
    <location>
        <begin position="242"/>
        <end position="262"/>
    </location>
</feature>
<evidence type="ECO:0000313" key="3">
    <source>
        <dbReference type="EMBL" id="KUL27831.1"/>
    </source>
</evidence>
<keyword evidence="1" id="KW-1133">Transmembrane helix</keyword>
<dbReference type="PANTHER" id="PTHR23028">
    <property type="entry name" value="ACETYLTRANSFERASE"/>
    <property type="match status" value="1"/>
</dbReference>
<dbReference type="PANTHER" id="PTHR23028:SF53">
    <property type="entry name" value="ACYL_TRANSF_3 DOMAIN-CONTAINING PROTEIN"/>
    <property type="match status" value="1"/>
</dbReference>
<feature type="transmembrane region" description="Helical" evidence="1">
    <location>
        <begin position="44"/>
        <end position="65"/>
    </location>
</feature>
<organism evidence="3 4">
    <name type="scientific">Actinoplanes awajinensis subsp. mycoplanecinus</name>
    <dbReference type="NCBI Taxonomy" id="135947"/>
    <lineage>
        <taxon>Bacteria</taxon>
        <taxon>Bacillati</taxon>
        <taxon>Actinomycetota</taxon>
        <taxon>Actinomycetes</taxon>
        <taxon>Micromonosporales</taxon>
        <taxon>Micromonosporaceae</taxon>
        <taxon>Actinoplanes</taxon>
    </lineage>
</organism>
<gene>
    <name evidence="3" type="ORF">ADL15_33900</name>
</gene>
<dbReference type="GO" id="GO:0016747">
    <property type="term" value="F:acyltransferase activity, transferring groups other than amino-acyl groups"/>
    <property type="evidence" value="ECO:0007669"/>
    <property type="project" value="InterPro"/>
</dbReference>
<dbReference type="Pfam" id="PF01757">
    <property type="entry name" value="Acyl_transf_3"/>
    <property type="match status" value="1"/>
</dbReference>
<keyword evidence="4" id="KW-1185">Reference proteome</keyword>
<feature type="transmembrane region" description="Helical" evidence="1">
    <location>
        <begin position="158"/>
        <end position="177"/>
    </location>
</feature>
<comment type="caution">
    <text evidence="3">The sequence shown here is derived from an EMBL/GenBank/DDBJ whole genome shotgun (WGS) entry which is preliminary data.</text>
</comment>
<reference evidence="3 4" key="1">
    <citation type="submission" date="2015-10" db="EMBL/GenBank/DDBJ databases">
        <authorList>
            <person name="Gilbert D.G."/>
        </authorList>
    </citation>
    <scope>NUCLEOTIDE SEQUENCE [LARGE SCALE GENOMIC DNA]</scope>
    <source>
        <strain evidence="3 4">NRRL B-16712</strain>
    </source>
</reference>
<dbReference type="Proteomes" id="UP000053244">
    <property type="component" value="Unassembled WGS sequence"/>
</dbReference>
<dbReference type="GO" id="GO:0000271">
    <property type="term" value="P:polysaccharide biosynthetic process"/>
    <property type="evidence" value="ECO:0007669"/>
    <property type="project" value="TreeGrafter"/>
</dbReference>
<feature type="transmembrane region" description="Helical" evidence="1">
    <location>
        <begin position="12"/>
        <end position="32"/>
    </location>
</feature>
<proteinExistence type="predicted"/>
<feature type="transmembrane region" description="Helical" evidence="1">
    <location>
        <begin position="274"/>
        <end position="295"/>
    </location>
</feature>
<protein>
    <recommendedName>
        <fullName evidence="2">Acyltransferase 3 domain-containing protein</fullName>
    </recommendedName>
</protein>
<keyword evidence="1" id="KW-0812">Transmembrane</keyword>
<feature type="transmembrane region" description="Helical" evidence="1">
    <location>
        <begin position="217"/>
        <end position="236"/>
    </location>
</feature>
<accession>A0A101JK10</accession>
<feature type="domain" description="Acyltransferase 3" evidence="2">
    <location>
        <begin position="9"/>
        <end position="329"/>
    </location>
</feature>
<feature type="transmembrane region" description="Helical" evidence="1">
    <location>
        <begin position="86"/>
        <end position="109"/>
    </location>
</feature>
<dbReference type="RefSeq" id="WP_067699674.1">
    <property type="nucleotide sequence ID" value="NZ_LLZH01000294.1"/>
</dbReference>
<evidence type="ECO:0000259" key="2">
    <source>
        <dbReference type="Pfam" id="PF01757"/>
    </source>
</evidence>
<keyword evidence="1" id="KW-0472">Membrane</keyword>
<name>A0A101JK10_9ACTN</name>
<dbReference type="GO" id="GO:0016020">
    <property type="term" value="C:membrane"/>
    <property type="evidence" value="ECO:0007669"/>
    <property type="project" value="TreeGrafter"/>
</dbReference>